<organism evidence="2 3">
    <name type="scientific">Shewanella saliphila</name>
    <dbReference type="NCBI Taxonomy" id="2282698"/>
    <lineage>
        <taxon>Bacteria</taxon>
        <taxon>Pseudomonadati</taxon>
        <taxon>Pseudomonadota</taxon>
        <taxon>Gammaproteobacteria</taxon>
        <taxon>Alteromonadales</taxon>
        <taxon>Shewanellaceae</taxon>
        <taxon>Shewanella</taxon>
    </lineage>
</organism>
<dbReference type="PANTHER" id="PTHR33608">
    <property type="entry name" value="BLL2464 PROTEIN"/>
    <property type="match status" value="1"/>
</dbReference>
<keyword evidence="3" id="KW-1185">Reference proteome</keyword>
<evidence type="ECO:0000313" key="3">
    <source>
        <dbReference type="Proteomes" id="UP000654367"/>
    </source>
</evidence>
<dbReference type="PANTHER" id="PTHR33608:SF12">
    <property type="entry name" value="DUF58 DOMAIN-CONTAINING PROTEIN"/>
    <property type="match status" value="1"/>
</dbReference>
<feature type="domain" description="DUF58" evidence="1">
    <location>
        <begin position="71"/>
        <end position="275"/>
    </location>
</feature>
<name>A0ABQ2Q7K6_9GAMM</name>
<accession>A0ABQ2Q7K6</accession>
<reference evidence="3" key="1">
    <citation type="journal article" date="2019" name="Int. J. Syst. Evol. Microbiol.">
        <title>The Global Catalogue of Microorganisms (GCM) 10K type strain sequencing project: providing services to taxonomists for standard genome sequencing and annotation.</title>
        <authorList>
            <consortium name="The Broad Institute Genomics Platform"/>
            <consortium name="The Broad Institute Genome Sequencing Center for Infectious Disease"/>
            <person name="Wu L."/>
            <person name="Ma J."/>
        </authorList>
    </citation>
    <scope>NUCLEOTIDE SEQUENCE [LARGE SCALE GENOMIC DNA]</scope>
    <source>
        <strain evidence="3">JCM 32304</strain>
    </source>
</reference>
<sequence length="322" mass="36234">MHVDISKYDNAMMHDTQSLPLYSDGVNLTEQELIACQSLSRAIPDRQSRAKAALSGHRSSLIKGRGMEFAEVRHYQNGDDVRTIDWRVTARTGVAHTKLFVEERERPILLLIDLSHSAYFGSQLLLQSVQIAHLATTLGWNAINHGDRLGALIASESTHLELKPRSRRQGILQLTSGLIDVHQQQLSQINQLVSAPDHMFKACQRLQRIAKPGSLIWIISDGQHINQQCLAPLTELSRHCDIGAFMITDPLRQGTLALPKQFTLPVRDGQQQLTLTRQSYDAWLANQQSQQQQFINLMNLIKVQPRLIDAAKPLSAQLDILR</sequence>
<proteinExistence type="predicted"/>
<dbReference type="EMBL" id="BMQV01000030">
    <property type="protein sequence ID" value="GGP59616.1"/>
    <property type="molecule type" value="Genomic_DNA"/>
</dbReference>
<evidence type="ECO:0000259" key="1">
    <source>
        <dbReference type="Pfam" id="PF01882"/>
    </source>
</evidence>
<dbReference type="Pfam" id="PF01882">
    <property type="entry name" value="DUF58"/>
    <property type="match status" value="1"/>
</dbReference>
<dbReference type="Proteomes" id="UP000654367">
    <property type="component" value="Unassembled WGS sequence"/>
</dbReference>
<comment type="caution">
    <text evidence="2">The sequence shown here is derived from an EMBL/GenBank/DDBJ whole genome shotgun (WGS) entry which is preliminary data.</text>
</comment>
<evidence type="ECO:0000313" key="2">
    <source>
        <dbReference type="EMBL" id="GGP59616.1"/>
    </source>
</evidence>
<dbReference type="InterPro" id="IPR002881">
    <property type="entry name" value="DUF58"/>
</dbReference>
<protein>
    <recommendedName>
        <fullName evidence="1">DUF58 domain-containing protein</fullName>
    </recommendedName>
</protein>
<gene>
    <name evidence="2" type="ORF">GCM10009409_26980</name>
</gene>